<accession>D8QUI6</accession>
<dbReference type="InParanoid" id="D8QUI6"/>
<dbReference type="SMART" id="SM00108">
    <property type="entry name" value="B_lectin"/>
    <property type="match status" value="1"/>
</dbReference>
<evidence type="ECO:0000259" key="1">
    <source>
        <dbReference type="PROSITE" id="PS50927"/>
    </source>
</evidence>
<feature type="non-terminal residue" evidence="2">
    <location>
        <position position="1"/>
    </location>
</feature>
<dbReference type="AlphaFoldDB" id="D8QUI6"/>
<evidence type="ECO:0000313" key="2">
    <source>
        <dbReference type="EMBL" id="EFJ35879.1"/>
    </source>
</evidence>
<dbReference type="InterPro" id="IPR036426">
    <property type="entry name" value="Bulb-type_lectin_dom_sf"/>
</dbReference>
<dbReference type="Proteomes" id="UP000001514">
    <property type="component" value="Unassembled WGS sequence"/>
</dbReference>
<dbReference type="KEGG" id="smo:SELMODRAFT_79266"/>
<keyword evidence="3" id="KW-1185">Reference proteome</keyword>
<feature type="domain" description="Bulb-type lectin" evidence="1">
    <location>
        <begin position="1"/>
        <end position="94"/>
    </location>
</feature>
<reference evidence="2 3" key="1">
    <citation type="journal article" date="2011" name="Science">
        <title>The Selaginella genome identifies genetic changes associated with the evolution of vascular plants.</title>
        <authorList>
            <person name="Banks J.A."/>
            <person name="Nishiyama T."/>
            <person name="Hasebe M."/>
            <person name="Bowman J.L."/>
            <person name="Gribskov M."/>
            <person name="dePamphilis C."/>
            <person name="Albert V.A."/>
            <person name="Aono N."/>
            <person name="Aoyama T."/>
            <person name="Ambrose B.A."/>
            <person name="Ashton N.W."/>
            <person name="Axtell M.J."/>
            <person name="Barker E."/>
            <person name="Barker M.S."/>
            <person name="Bennetzen J.L."/>
            <person name="Bonawitz N.D."/>
            <person name="Chapple C."/>
            <person name="Cheng C."/>
            <person name="Correa L.G."/>
            <person name="Dacre M."/>
            <person name="DeBarry J."/>
            <person name="Dreyer I."/>
            <person name="Elias M."/>
            <person name="Engstrom E.M."/>
            <person name="Estelle M."/>
            <person name="Feng L."/>
            <person name="Finet C."/>
            <person name="Floyd S.K."/>
            <person name="Frommer W.B."/>
            <person name="Fujita T."/>
            <person name="Gramzow L."/>
            <person name="Gutensohn M."/>
            <person name="Harholt J."/>
            <person name="Hattori M."/>
            <person name="Heyl A."/>
            <person name="Hirai T."/>
            <person name="Hiwatashi Y."/>
            <person name="Ishikawa M."/>
            <person name="Iwata M."/>
            <person name="Karol K.G."/>
            <person name="Koehler B."/>
            <person name="Kolukisaoglu U."/>
            <person name="Kubo M."/>
            <person name="Kurata T."/>
            <person name="Lalonde S."/>
            <person name="Li K."/>
            <person name="Li Y."/>
            <person name="Litt A."/>
            <person name="Lyons E."/>
            <person name="Manning G."/>
            <person name="Maruyama T."/>
            <person name="Michael T.P."/>
            <person name="Mikami K."/>
            <person name="Miyazaki S."/>
            <person name="Morinaga S."/>
            <person name="Murata T."/>
            <person name="Mueller-Roeber B."/>
            <person name="Nelson D.R."/>
            <person name="Obara M."/>
            <person name="Oguri Y."/>
            <person name="Olmstead R.G."/>
            <person name="Onodera N."/>
            <person name="Petersen B.L."/>
            <person name="Pils B."/>
            <person name="Prigge M."/>
            <person name="Rensing S.A."/>
            <person name="Riano-Pachon D.M."/>
            <person name="Roberts A.W."/>
            <person name="Sato Y."/>
            <person name="Scheller H.V."/>
            <person name="Schulz B."/>
            <person name="Schulz C."/>
            <person name="Shakirov E.V."/>
            <person name="Shibagaki N."/>
            <person name="Shinohara N."/>
            <person name="Shippen D.E."/>
            <person name="Soerensen I."/>
            <person name="Sotooka R."/>
            <person name="Sugimoto N."/>
            <person name="Sugita M."/>
            <person name="Sumikawa N."/>
            <person name="Tanurdzic M."/>
            <person name="Theissen G."/>
            <person name="Ulvskov P."/>
            <person name="Wakazuki S."/>
            <person name="Weng J.K."/>
            <person name="Willats W.W."/>
            <person name="Wipf D."/>
            <person name="Wolf P.G."/>
            <person name="Yang L."/>
            <person name="Zimmer A.D."/>
            <person name="Zhu Q."/>
            <person name="Mitros T."/>
            <person name="Hellsten U."/>
            <person name="Loque D."/>
            <person name="Otillar R."/>
            <person name="Salamov A."/>
            <person name="Schmutz J."/>
            <person name="Shapiro H."/>
            <person name="Lindquist E."/>
            <person name="Lucas S."/>
            <person name="Rokhsar D."/>
            <person name="Grigoriev I.V."/>
        </authorList>
    </citation>
    <scope>NUCLEOTIDE SEQUENCE [LARGE SCALE GENOMIC DNA]</scope>
</reference>
<sequence>YVFLVQQDCNSVLYYQNIVLWNTKTYGEGFDCKFRLQEDGNFVLYSAFDLKPLYATGTYCKKFNCVSPSMLILQLDCNLVLYEDDKPSIQMWSSKTICYK</sequence>
<dbReference type="SUPFAM" id="SSF51110">
    <property type="entry name" value="alpha-D-mannose-specific plant lectins"/>
    <property type="match status" value="1"/>
</dbReference>
<dbReference type="HOGENOM" id="CLU_164480_0_0_1"/>
<name>D8QUI6_SELML</name>
<dbReference type="EMBL" id="GL377567">
    <property type="protein sequence ID" value="EFJ35879.1"/>
    <property type="molecule type" value="Genomic_DNA"/>
</dbReference>
<dbReference type="Gene3D" id="2.90.10.10">
    <property type="entry name" value="Bulb-type lectin domain"/>
    <property type="match status" value="2"/>
</dbReference>
<proteinExistence type="predicted"/>
<dbReference type="Gramene" id="EFJ35879">
    <property type="protein sequence ID" value="EFJ35879"/>
    <property type="gene ID" value="SELMODRAFT_79266"/>
</dbReference>
<gene>
    <name evidence="2" type="ORF">SELMODRAFT_79266</name>
</gene>
<dbReference type="PROSITE" id="PS50927">
    <property type="entry name" value="BULB_LECTIN"/>
    <property type="match status" value="1"/>
</dbReference>
<protein>
    <recommendedName>
        <fullName evidence="1">Bulb-type lectin domain-containing protein</fullName>
    </recommendedName>
</protein>
<dbReference type="InterPro" id="IPR001480">
    <property type="entry name" value="Bulb-type_lectin_dom"/>
</dbReference>
<organism evidence="3">
    <name type="scientific">Selaginella moellendorffii</name>
    <name type="common">Spikemoss</name>
    <dbReference type="NCBI Taxonomy" id="88036"/>
    <lineage>
        <taxon>Eukaryota</taxon>
        <taxon>Viridiplantae</taxon>
        <taxon>Streptophyta</taxon>
        <taxon>Embryophyta</taxon>
        <taxon>Tracheophyta</taxon>
        <taxon>Lycopodiopsida</taxon>
        <taxon>Selaginellales</taxon>
        <taxon>Selaginellaceae</taxon>
        <taxon>Selaginella</taxon>
    </lineage>
</organism>
<evidence type="ECO:0000313" key="3">
    <source>
        <dbReference type="Proteomes" id="UP000001514"/>
    </source>
</evidence>